<organism evidence="2 3">
    <name type="scientific">Ditylenchus destructor</name>
    <dbReference type="NCBI Taxonomy" id="166010"/>
    <lineage>
        <taxon>Eukaryota</taxon>
        <taxon>Metazoa</taxon>
        <taxon>Ecdysozoa</taxon>
        <taxon>Nematoda</taxon>
        <taxon>Chromadorea</taxon>
        <taxon>Rhabditida</taxon>
        <taxon>Tylenchina</taxon>
        <taxon>Tylenchomorpha</taxon>
        <taxon>Sphaerularioidea</taxon>
        <taxon>Anguinidae</taxon>
        <taxon>Anguininae</taxon>
        <taxon>Ditylenchus</taxon>
    </lineage>
</organism>
<protein>
    <submittedName>
        <fullName evidence="2">DUSP domain-containing protein</fullName>
    </submittedName>
</protein>
<dbReference type="EMBL" id="JAKKPZ010000115">
    <property type="protein sequence ID" value="KAI1701585.1"/>
    <property type="molecule type" value="Genomic_DNA"/>
</dbReference>
<evidence type="ECO:0000259" key="1">
    <source>
        <dbReference type="PROSITE" id="PS51283"/>
    </source>
</evidence>
<accession>A0AAD4MTU6</accession>
<dbReference type="InterPro" id="IPR006615">
    <property type="entry name" value="Pept_C19_DUSP"/>
</dbReference>
<dbReference type="Proteomes" id="UP001201812">
    <property type="component" value="Unassembled WGS sequence"/>
</dbReference>
<dbReference type="PROSITE" id="PS51283">
    <property type="entry name" value="DUSP"/>
    <property type="match status" value="1"/>
</dbReference>
<reference evidence="2" key="1">
    <citation type="submission" date="2022-01" db="EMBL/GenBank/DDBJ databases">
        <title>Genome Sequence Resource for Two Populations of Ditylenchus destructor, the Migratory Endoparasitic Phytonematode.</title>
        <authorList>
            <person name="Zhang H."/>
            <person name="Lin R."/>
            <person name="Xie B."/>
        </authorList>
    </citation>
    <scope>NUCLEOTIDE SEQUENCE</scope>
    <source>
        <strain evidence="2">BazhouSP</strain>
    </source>
</reference>
<dbReference type="SMART" id="SM00695">
    <property type="entry name" value="DUSP"/>
    <property type="match status" value="1"/>
</dbReference>
<dbReference type="AlphaFoldDB" id="A0AAD4MTU6"/>
<evidence type="ECO:0000313" key="3">
    <source>
        <dbReference type="Proteomes" id="UP001201812"/>
    </source>
</evidence>
<proteinExistence type="predicted"/>
<sequence length="550" mass="62679">MQINRTALRVFHAPYPTIISLDVVKQVAKLIGYLVAQKWWSKFHCKATNSTLSTHHIKLSSISNESIVEKAERGYELKPKLVEKVDFIAVPETVFNELRAAFGVENDSRDVIHRKVIKGVLFDQQVTIEYYPIEIKVGSPEGFAVKKLTNLLSLVEVFENLMKTKRTDDEGYIAVSLPAQVNAASYICKVEVDASFALGEEHAVHGGKHEFLACYSTRLSFDVGTILGQIVLNAGHFSLSKAVSSLMKSFWIFGQLTIFSIVWTELIREVTIARFADKDKIVTLKVSNSHTLDEVRAKAMDTLNIPEKLRPNAQFLVKQRSYQYEPIWCNVSKINDAFRTNAIIYIDESGKNEEKKLKCVEEKDPKCINNTRGSSQNQNAQQFRLYEPQQKITKESKNIDANSANNTSLNINRTLVLIREGNITEAESLIISSVFRPFYESDRELVLTLKLQAFVEFYKKRDESDEREDAKMFALGKFVTRFAVETQKLNEKLQGKVQDMHHLAFYGRNQVPEKYAFLLSNEARSKLANLIERAFKAFQATNEMNAAKKF</sequence>
<name>A0AAD4MTU6_9BILA</name>
<dbReference type="Gene3D" id="3.30.2230.10">
    <property type="entry name" value="DUSP-like"/>
    <property type="match status" value="1"/>
</dbReference>
<dbReference type="SUPFAM" id="SSF143791">
    <property type="entry name" value="DUSP-like"/>
    <property type="match status" value="1"/>
</dbReference>
<comment type="caution">
    <text evidence="2">The sequence shown here is derived from an EMBL/GenBank/DDBJ whole genome shotgun (WGS) entry which is preliminary data.</text>
</comment>
<keyword evidence="3" id="KW-1185">Reference proteome</keyword>
<gene>
    <name evidence="2" type="ORF">DdX_15998</name>
</gene>
<evidence type="ECO:0000313" key="2">
    <source>
        <dbReference type="EMBL" id="KAI1701585.1"/>
    </source>
</evidence>
<dbReference type="Pfam" id="PF06337">
    <property type="entry name" value="DUSP"/>
    <property type="match status" value="1"/>
</dbReference>
<feature type="domain" description="DUSP" evidence="1">
    <location>
        <begin position="1"/>
        <end position="117"/>
    </location>
</feature>
<dbReference type="GO" id="GO:0004843">
    <property type="term" value="F:cysteine-type deubiquitinase activity"/>
    <property type="evidence" value="ECO:0007669"/>
    <property type="project" value="InterPro"/>
</dbReference>
<dbReference type="InterPro" id="IPR035927">
    <property type="entry name" value="DUSP-like_sf"/>
</dbReference>